<dbReference type="Proteomes" id="UP000217005">
    <property type="component" value="Unassembled WGS sequence"/>
</dbReference>
<proteinExistence type="predicted"/>
<dbReference type="GO" id="GO:0004674">
    <property type="term" value="F:protein serine/threonine kinase activity"/>
    <property type="evidence" value="ECO:0007669"/>
    <property type="project" value="UniProtKB-KW"/>
</dbReference>
<reference evidence="4 5" key="1">
    <citation type="submission" date="2017-05" db="EMBL/GenBank/DDBJ databases">
        <title>Complete and WGS of Bordetella genogroups.</title>
        <authorList>
            <person name="Spilker T."/>
            <person name="Lipuma J."/>
        </authorList>
    </citation>
    <scope>NUCLEOTIDE SEQUENCE [LARGE SCALE GENOMIC DNA]</scope>
    <source>
        <strain evidence="4 5">AU9795</strain>
    </source>
</reference>
<evidence type="ECO:0000259" key="2">
    <source>
        <dbReference type="Pfam" id="PF13581"/>
    </source>
</evidence>
<dbReference type="PANTHER" id="PTHR35526:SF6">
    <property type="entry name" value="SLR1861 PROTEIN"/>
    <property type="match status" value="1"/>
</dbReference>
<dbReference type="InterPro" id="IPR050267">
    <property type="entry name" value="Anti-sigma-factor_SerPK"/>
</dbReference>
<dbReference type="PANTHER" id="PTHR35526">
    <property type="entry name" value="ANTI-SIGMA-F FACTOR RSBW-RELATED"/>
    <property type="match status" value="1"/>
</dbReference>
<dbReference type="AlphaFoldDB" id="A0A261S7U3"/>
<dbReference type="RefSeq" id="WP_094828062.1">
    <property type="nucleotide sequence ID" value="NZ_NEVL01000004.1"/>
</dbReference>
<dbReference type="SUPFAM" id="SSF55874">
    <property type="entry name" value="ATPase domain of HSP90 chaperone/DNA topoisomerase II/histidine kinase"/>
    <property type="match status" value="1"/>
</dbReference>
<sequence>MSHQPETLDLNPATDAVTRALQWLEEIGEREGWPPKLAFGLTLSVDEALTNVLSYAFAPAGPAHVPAVRLSYARDGADIVIEIADNGVPYDPTASAPPALADNIEDADIGGHGVRLMRHYLDELRYERRGEWNHLRLAVHSA</sequence>
<name>A0A261S7U3_9BORD</name>
<keyword evidence="5" id="KW-1185">Reference proteome</keyword>
<reference evidence="3 6" key="2">
    <citation type="submission" date="2017-05" db="EMBL/GenBank/DDBJ databases">
        <title>Complete and WGS of Bordetella genogroups.</title>
        <authorList>
            <person name="Spilker T."/>
            <person name="LiPuma J."/>
        </authorList>
    </citation>
    <scope>NUCLEOTIDE SEQUENCE [LARGE SCALE GENOMIC DNA]</scope>
    <source>
        <strain evidence="3 6">AU17610</strain>
    </source>
</reference>
<dbReference type="Pfam" id="PF13581">
    <property type="entry name" value="HATPase_c_2"/>
    <property type="match status" value="1"/>
</dbReference>
<dbReference type="EMBL" id="NEVR01000006">
    <property type="protein sequence ID" value="OZI57170.1"/>
    <property type="molecule type" value="Genomic_DNA"/>
</dbReference>
<keyword evidence="3" id="KW-0808">Transferase</keyword>
<evidence type="ECO:0000313" key="5">
    <source>
        <dbReference type="Proteomes" id="UP000216354"/>
    </source>
</evidence>
<organism evidence="3 6">
    <name type="scientific">Bordetella genomosp. 1</name>
    <dbReference type="NCBI Taxonomy" id="1395607"/>
    <lineage>
        <taxon>Bacteria</taxon>
        <taxon>Pseudomonadati</taxon>
        <taxon>Pseudomonadota</taxon>
        <taxon>Betaproteobacteria</taxon>
        <taxon>Burkholderiales</taxon>
        <taxon>Alcaligenaceae</taxon>
        <taxon>Bordetella</taxon>
    </lineage>
</organism>
<comment type="caution">
    <text evidence="3">The sequence shown here is derived from an EMBL/GenBank/DDBJ whole genome shotgun (WGS) entry which is preliminary data.</text>
</comment>
<evidence type="ECO:0000313" key="6">
    <source>
        <dbReference type="Proteomes" id="UP000217005"/>
    </source>
</evidence>
<dbReference type="EMBL" id="NEVL01000004">
    <property type="protein sequence ID" value="OZI33067.1"/>
    <property type="molecule type" value="Genomic_DNA"/>
</dbReference>
<keyword evidence="1 3" id="KW-0723">Serine/threonine-protein kinase</keyword>
<dbReference type="OrthoDB" id="327549at2"/>
<protein>
    <submittedName>
        <fullName evidence="3">Serine/threonine protein kinase</fullName>
    </submittedName>
</protein>
<dbReference type="InterPro" id="IPR003594">
    <property type="entry name" value="HATPase_dom"/>
</dbReference>
<dbReference type="InterPro" id="IPR036890">
    <property type="entry name" value="HATPase_C_sf"/>
</dbReference>
<dbReference type="Gene3D" id="3.30.565.10">
    <property type="entry name" value="Histidine kinase-like ATPase, C-terminal domain"/>
    <property type="match status" value="1"/>
</dbReference>
<keyword evidence="3" id="KW-0418">Kinase</keyword>
<feature type="domain" description="Histidine kinase/HSP90-like ATPase" evidence="2">
    <location>
        <begin position="13"/>
        <end position="137"/>
    </location>
</feature>
<evidence type="ECO:0000313" key="3">
    <source>
        <dbReference type="EMBL" id="OZI33067.1"/>
    </source>
</evidence>
<dbReference type="CDD" id="cd16936">
    <property type="entry name" value="HATPase_RsbW-like"/>
    <property type="match status" value="1"/>
</dbReference>
<evidence type="ECO:0000256" key="1">
    <source>
        <dbReference type="ARBA" id="ARBA00022527"/>
    </source>
</evidence>
<accession>A0A261S7U3</accession>
<dbReference type="Proteomes" id="UP000216354">
    <property type="component" value="Unassembled WGS sequence"/>
</dbReference>
<evidence type="ECO:0000313" key="4">
    <source>
        <dbReference type="EMBL" id="OZI57170.1"/>
    </source>
</evidence>
<gene>
    <name evidence="4" type="ORF">CAL27_23275</name>
    <name evidence="3" type="ORF">CEG14_19615</name>
</gene>